<proteinExistence type="inferred from homology"/>
<evidence type="ECO:0000256" key="4">
    <source>
        <dbReference type="ARBA" id="ARBA00022519"/>
    </source>
</evidence>
<keyword evidence="2" id="KW-0813">Transport</keyword>
<evidence type="ECO:0000256" key="1">
    <source>
        <dbReference type="ARBA" id="ARBA00004429"/>
    </source>
</evidence>
<keyword evidence="12" id="KW-1185">Reference proteome</keyword>
<evidence type="ECO:0000256" key="7">
    <source>
        <dbReference type="ARBA" id="ARBA00023136"/>
    </source>
</evidence>
<organism evidence="11 12">
    <name type="scientific">Desulfosarcina alkanivorans</name>
    <dbReference type="NCBI Taxonomy" id="571177"/>
    <lineage>
        <taxon>Bacteria</taxon>
        <taxon>Pseudomonadati</taxon>
        <taxon>Thermodesulfobacteriota</taxon>
        <taxon>Desulfobacteria</taxon>
        <taxon>Desulfobacterales</taxon>
        <taxon>Desulfosarcinaceae</taxon>
        <taxon>Desulfosarcina</taxon>
    </lineage>
</organism>
<dbReference type="AlphaFoldDB" id="A0A5K7YKI3"/>
<dbReference type="Proteomes" id="UP000427906">
    <property type="component" value="Chromosome"/>
</dbReference>
<evidence type="ECO:0000313" key="12">
    <source>
        <dbReference type="Proteomes" id="UP000427906"/>
    </source>
</evidence>
<reference evidence="11 12" key="1">
    <citation type="submission" date="2019-11" db="EMBL/GenBank/DDBJ databases">
        <title>Comparative genomics of hydrocarbon-degrading Desulfosarcina strains.</title>
        <authorList>
            <person name="Watanabe M."/>
            <person name="Kojima H."/>
            <person name="Fukui M."/>
        </authorList>
    </citation>
    <scope>NUCLEOTIDE SEQUENCE [LARGE SCALE GENOMIC DNA]</scope>
    <source>
        <strain evidence="11 12">PL12</strain>
    </source>
</reference>
<keyword evidence="6 9" id="KW-1133">Transmembrane helix</keyword>
<dbReference type="PANTHER" id="PTHR35011:SF4">
    <property type="entry name" value="SLL1102 PROTEIN"/>
    <property type="match status" value="1"/>
</dbReference>
<keyword evidence="4" id="KW-0997">Cell inner membrane</keyword>
<evidence type="ECO:0000256" key="6">
    <source>
        <dbReference type="ARBA" id="ARBA00022989"/>
    </source>
</evidence>
<dbReference type="InterPro" id="IPR007387">
    <property type="entry name" value="TRAP_DctQ"/>
</dbReference>
<dbReference type="GO" id="GO:0005886">
    <property type="term" value="C:plasma membrane"/>
    <property type="evidence" value="ECO:0007669"/>
    <property type="project" value="UniProtKB-SubCell"/>
</dbReference>
<feature type="transmembrane region" description="Helical" evidence="9">
    <location>
        <begin position="131"/>
        <end position="151"/>
    </location>
</feature>
<feature type="domain" description="Tripartite ATP-independent periplasmic transporters DctQ component" evidence="10">
    <location>
        <begin position="29"/>
        <end position="161"/>
    </location>
</feature>
<evidence type="ECO:0000259" key="10">
    <source>
        <dbReference type="Pfam" id="PF04290"/>
    </source>
</evidence>
<feature type="transmembrane region" description="Helical" evidence="9">
    <location>
        <begin position="91"/>
        <end position="111"/>
    </location>
</feature>
<sequence length="173" mass="20083">MKSLDTYVTVIEKINAWFGKTFSWIALLLMVLTVLEVVLRRFFNSPTIWNFETCTHLFGLNFMIASAFTLMQDGHVSVDIFRSRLSKKRKALLDIFCYLIFFFPFTIVMLWKGIDYAQISWSTRETSWSVFAPPLYPIKTVIPLSFLLLILQGVANVTRRVLILNPSKGDFHD</sequence>
<keyword evidence="7 9" id="KW-0472">Membrane</keyword>
<evidence type="ECO:0000256" key="5">
    <source>
        <dbReference type="ARBA" id="ARBA00022692"/>
    </source>
</evidence>
<feature type="transmembrane region" description="Helical" evidence="9">
    <location>
        <begin position="49"/>
        <end position="70"/>
    </location>
</feature>
<evidence type="ECO:0000256" key="8">
    <source>
        <dbReference type="ARBA" id="ARBA00038436"/>
    </source>
</evidence>
<keyword evidence="5 9" id="KW-0812">Transmembrane</keyword>
<evidence type="ECO:0000256" key="9">
    <source>
        <dbReference type="SAM" id="Phobius"/>
    </source>
</evidence>
<accession>A0A5K7YKI3</accession>
<protein>
    <submittedName>
        <fullName evidence="11">Tripartite transporter small subunit</fullName>
    </submittedName>
</protein>
<feature type="transmembrane region" description="Helical" evidence="9">
    <location>
        <begin position="21"/>
        <end position="43"/>
    </location>
</feature>
<gene>
    <name evidence="11" type="ORF">DSCA_36560</name>
</gene>
<dbReference type="OrthoDB" id="5420906at2"/>
<dbReference type="KEGG" id="dalk:DSCA_36560"/>
<comment type="similarity">
    <text evidence="8">Belongs to the TRAP transporter small permease family.</text>
</comment>
<dbReference type="PANTHER" id="PTHR35011">
    <property type="entry name" value="2,3-DIKETO-L-GULONATE TRAP TRANSPORTER SMALL PERMEASE PROTEIN YIAM"/>
    <property type="match status" value="1"/>
</dbReference>
<evidence type="ECO:0000256" key="2">
    <source>
        <dbReference type="ARBA" id="ARBA00022448"/>
    </source>
</evidence>
<dbReference type="EMBL" id="AP021874">
    <property type="protein sequence ID" value="BBO69726.1"/>
    <property type="molecule type" value="Genomic_DNA"/>
</dbReference>
<comment type="subcellular location">
    <subcellularLocation>
        <location evidence="1">Cell inner membrane</location>
        <topology evidence="1">Multi-pass membrane protein</topology>
    </subcellularLocation>
</comment>
<name>A0A5K7YKI3_9BACT</name>
<keyword evidence="3" id="KW-1003">Cell membrane</keyword>
<dbReference type="InterPro" id="IPR055348">
    <property type="entry name" value="DctQ"/>
</dbReference>
<evidence type="ECO:0000313" key="11">
    <source>
        <dbReference type="EMBL" id="BBO69726.1"/>
    </source>
</evidence>
<evidence type="ECO:0000256" key="3">
    <source>
        <dbReference type="ARBA" id="ARBA00022475"/>
    </source>
</evidence>
<dbReference type="Pfam" id="PF04290">
    <property type="entry name" value="DctQ"/>
    <property type="match status" value="1"/>
</dbReference>